<feature type="transmembrane region" description="Helical" evidence="10">
    <location>
        <begin position="114"/>
        <end position="136"/>
    </location>
</feature>
<dbReference type="EMBL" id="KB007904">
    <property type="protein sequence ID" value="ELR21452.1"/>
    <property type="molecule type" value="Genomic_DNA"/>
</dbReference>
<keyword evidence="5 11" id="KW-0808">Transferase</keyword>
<dbReference type="PROSITE" id="PS51564">
    <property type="entry name" value="SAM_ICMT"/>
    <property type="match status" value="1"/>
</dbReference>
<keyword evidence="6 10" id="KW-0949">S-adenosyl-L-methionine</keyword>
<evidence type="ECO:0000256" key="4">
    <source>
        <dbReference type="ARBA" id="ARBA00022603"/>
    </source>
</evidence>
<dbReference type="KEGG" id="acan:ACA1_183980"/>
<dbReference type="InterPro" id="IPR007269">
    <property type="entry name" value="ICMT_MeTrfase"/>
</dbReference>
<evidence type="ECO:0000256" key="8">
    <source>
        <dbReference type="ARBA" id="ARBA00022989"/>
    </source>
</evidence>
<dbReference type="OMA" id="IKREEAY"/>
<feature type="transmembrane region" description="Helical" evidence="10">
    <location>
        <begin position="47"/>
        <end position="68"/>
    </location>
</feature>
<keyword evidence="4 10" id="KW-0489">Methyltransferase</keyword>
<dbReference type="PANTHER" id="PTHR12714:SF9">
    <property type="entry name" value="PROTEIN-S-ISOPRENYLCYSTEINE O-METHYLTRANSFERASE"/>
    <property type="match status" value="1"/>
</dbReference>
<evidence type="ECO:0000313" key="12">
    <source>
        <dbReference type="Proteomes" id="UP000011083"/>
    </source>
</evidence>
<dbReference type="GO" id="GO:0032259">
    <property type="term" value="P:methylation"/>
    <property type="evidence" value="ECO:0007669"/>
    <property type="project" value="UniProtKB-KW"/>
</dbReference>
<dbReference type="Gene3D" id="1.20.120.1630">
    <property type="match status" value="1"/>
</dbReference>
<sequence>MFKKYVEENQLFTRHGHAAMAVMGCACGIALGLGAGLAFLSESVWGLGWYLMFLGFFHFSEYICVALFNPKICSAESFLINHSFEFNVAMAASFVEYFVELWLFPGLKTFSPVIYLGLLGAIFGQVVRVAALITAAHNFTHQIAEDKRPEHKLVTEGIYQYVRHPGYFGWFWWSVMTQVVLFNPICIAGFAVASWKFFSDRIQYEEATLVEFFGDQYRAYKAKTPTGIPMIP</sequence>
<dbReference type="EC" id="2.1.1.100" evidence="3 10"/>
<accession>L8H887</accession>
<dbReference type="Proteomes" id="UP000011083">
    <property type="component" value="Unassembled WGS sequence"/>
</dbReference>
<organism evidence="11 12">
    <name type="scientific">Acanthamoeba castellanii (strain ATCC 30010 / Neff)</name>
    <dbReference type="NCBI Taxonomy" id="1257118"/>
    <lineage>
        <taxon>Eukaryota</taxon>
        <taxon>Amoebozoa</taxon>
        <taxon>Discosea</taxon>
        <taxon>Longamoebia</taxon>
        <taxon>Centramoebida</taxon>
        <taxon>Acanthamoebidae</taxon>
        <taxon>Acanthamoeba</taxon>
    </lineage>
</organism>
<feature type="transmembrane region" description="Helical" evidence="10">
    <location>
        <begin position="88"/>
        <end position="107"/>
    </location>
</feature>
<dbReference type="Pfam" id="PF04140">
    <property type="entry name" value="ICMT"/>
    <property type="match status" value="1"/>
</dbReference>
<dbReference type="PROSITE" id="PS51257">
    <property type="entry name" value="PROKAR_LIPOPROTEIN"/>
    <property type="match status" value="1"/>
</dbReference>
<dbReference type="RefSeq" id="XP_004345996.1">
    <property type="nucleotide sequence ID" value="XM_004345946.1"/>
</dbReference>
<gene>
    <name evidence="11" type="ORF">ACA1_183980</name>
</gene>
<dbReference type="OrthoDB" id="422086at2759"/>
<proteinExistence type="inferred from homology"/>
<dbReference type="InterPro" id="IPR025770">
    <property type="entry name" value="PPMT_MeTrfase"/>
</dbReference>
<evidence type="ECO:0000313" key="11">
    <source>
        <dbReference type="EMBL" id="ELR21452.1"/>
    </source>
</evidence>
<comment type="catalytic activity">
    <reaction evidence="10">
        <text>[protein]-C-terminal S-[(2E,6E)-farnesyl]-L-cysteine + S-adenosyl-L-methionine = [protein]-C-terminal S-[(2E,6E)-farnesyl]-L-cysteine methyl ester + S-adenosyl-L-homocysteine</text>
        <dbReference type="Rhea" id="RHEA:21672"/>
        <dbReference type="Rhea" id="RHEA-COMP:12125"/>
        <dbReference type="Rhea" id="RHEA-COMP:12126"/>
        <dbReference type="ChEBI" id="CHEBI:57856"/>
        <dbReference type="ChEBI" id="CHEBI:59789"/>
        <dbReference type="ChEBI" id="CHEBI:90510"/>
        <dbReference type="ChEBI" id="CHEBI:90511"/>
        <dbReference type="EC" id="2.1.1.100"/>
    </reaction>
</comment>
<dbReference type="VEuPathDB" id="AmoebaDB:ACA1_183980"/>
<feature type="transmembrane region" description="Helical" evidence="10">
    <location>
        <begin position="20"/>
        <end position="40"/>
    </location>
</feature>
<keyword evidence="8 10" id="KW-1133">Transmembrane helix</keyword>
<evidence type="ECO:0000256" key="1">
    <source>
        <dbReference type="ARBA" id="ARBA00004141"/>
    </source>
</evidence>
<reference evidence="11 12" key="1">
    <citation type="journal article" date="2013" name="Genome Biol.">
        <title>Genome of Acanthamoeba castellanii highlights extensive lateral gene transfer and early evolution of tyrosine kinase signaling.</title>
        <authorList>
            <person name="Clarke M."/>
            <person name="Lohan A.J."/>
            <person name="Liu B."/>
            <person name="Lagkouvardos I."/>
            <person name="Roy S."/>
            <person name="Zafar N."/>
            <person name="Bertelli C."/>
            <person name="Schilde C."/>
            <person name="Kianianmomeni A."/>
            <person name="Burglin T.R."/>
            <person name="Frech C."/>
            <person name="Turcotte B."/>
            <person name="Kopec K.O."/>
            <person name="Synnott J.M."/>
            <person name="Choo C."/>
            <person name="Paponov I."/>
            <person name="Finkler A."/>
            <person name="Soon Heng Tan C."/>
            <person name="Hutchins A.P."/>
            <person name="Weinmeier T."/>
            <person name="Rattei T."/>
            <person name="Chu J.S."/>
            <person name="Gimenez G."/>
            <person name="Irimia M."/>
            <person name="Rigden D.J."/>
            <person name="Fitzpatrick D.A."/>
            <person name="Lorenzo-Morales J."/>
            <person name="Bateman A."/>
            <person name="Chiu C.H."/>
            <person name="Tang P."/>
            <person name="Hegemann P."/>
            <person name="Fromm H."/>
            <person name="Raoult D."/>
            <person name="Greub G."/>
            <person name="Miranda-Saavedra D."/>
            <person name="Chen N."/>
            <person name="Nash P."/>
            <person name="Ginger M.L."/>
            <person name="Horn M."/>
            <person name="Schaap P."/>
            <person name="Caler L."/>
            <person name="Loftus B."/>
        </authorList>
    </citation>
    <scope>NUCLEOTIDE SEQUENCE [LARGE SCALE GENOMIC DNA]</scope>
    <source>
        <strain evidence="11 12">Neff</strain>
    </source>
</reference>
<keyword evidence="7 10" id="KW-0812">Transmembrane</keyword>
<evidence type="ECO:0000256" key="2">
    <source>
        <dbReference type="ARBA" id="ARBA00009140"/>
    </source>
</evidence>
<dbReference type="GO" id="GO:0005789">
    <property type="term" value="C:endoplasmic reticulum membrane"/>
    <property type="evidence" value="ECO:0007669"/>
    <property type="project" value="UniProtKB-SubCell"/>
</dbReference>
<keyword evidence="10" id="KW-0256">Endoplasmic reticulum</keyword>
<evidence type="ECO:0000256" key="6">
    <source>
        <dbReference type="ARBA" id="ARBA00022691"/>
    </source>
</evidence>
<evidence type="ECO:0000256" key="3">
    <source>
        <dbReference type="ARBA" id="ARBA00012151"/>
    </source>
</evidence>
<evidence type="ECO:0000256" key="10">
    <source>
        <dbReference type="RuleBase" id="RU362022"/>
    </source>
</evidence>
<protein>
    <recommendedName>
        <fullName evidence="3 10">Protein-S-isoprenylcysteine O-methyltransferase</fullName>
        <ecNumber evidence="3 10">2.1.1.100</ecNumber>
    </recommendedName>
</protein>
<keyword evidence="9 10" id="KW-0472">Membrane</keyword>
<dbReference type="PANTHER" id="PTHR12714">
    <property type="entry name" value="PROTEIN-S ISOPRENYLCYSTEINE O-METHYLTRANSFERASE"/>
    <property type="match status" value="1"/>
</dbReference>
<comment type="similarity">
    <text evidence="2 10">Belongs to the class VI-like SAM-binding methyltransferase superfamily. Isoprenylcysteine carboxyl methyltransferase family.</text>
</comment>
<dbReference type="GeneID" id="14922346"/>
<feature type="transmembrane region" description="Helical" evidence="10">
    <location>
        <begin position="170"/>
        <end position="193"/>
    </location>
</feature>
<keyword evidence="12" id="KW-1185">Reference proteome</keyword>
<dbReference type="GO" id="GO:0004671">
    <property type="term" value="F:protein C-terminal S-isoprenylcysteine carboxyl O-methyltransferase activity"/>
    <property type="evidence" value="ECO:0007669"/>
    <property type="project" value="UniProtKB-EC"/>
</dbReference>
<comment type="subcellular location">
    <subcellularLocation>
        <location evidence="10">Endoplasmic reticulum membrane</location>
        <topology evidence="10">Multi-pass membrane protein</topology>
    </subcellularLocation>
    <subcellularLocation>
        <location evidence="1">Membrane</location>
        <topology evidence="1">Multi-pass membrane protein</topology>
    </subcellularLocation>
</comment>
<evidence type="ECO:0000256" key="5">
    <source>
        <dbReference type="ARBA" id="ARBA00022679"/>
    </source>
</evidence>
<dbReference type="AlphaFoldDB" id="L8H887"/>
<evidence type="ECO:0000256" key="7">
    <source>
        <dbReference type="ARBA" id="ARBA00022692"/>
    </source>
</evidence>
<evidence type="ECO:0000256" key="9">
    <source>
        <dbReference type="ARBA" id="ARBA00023136"/>
    </source>
</evidence>
<dbReference type="STRING" id="1257118.L8H887"/>
<name>L8H887_ACACF</name>